<dbReference type="GeneID" id="301098675"/>
<dbReference type="KEGG" id="bge:BC1002_4133"/>
<reference evidence="3 4" key="2">
    <citation type="journal article" date="2012" name="J. Bacteriol.">
        <title>Genome Sequences of Burkholderia sp. Strains CCGE1002 and H160, Isolated from Legume Nodules in Mexico and Brazil.</title>
        <authorList>
            <person name="Ormeno-Orrillo E."/>
            <person name="Rogel M.A."/>
            <person name="Chueire L.M."/>
            <person name="Tiedje J.M."/>
            <person name="Martinez-Romero E."/>
            <person name="Hungria M."/>
        </authorList>
    </citation>
    <scope>NUCLEOTIDE SEQUENCE [LARGE SCALE GENOMIC DNA]</scope>
    <source>
        <strain evidence="3 4">CCGE1002</strain>
    </source>
</reference>
<organism evidence="3 4">
    <name type="scientific">Paraburkholderia atlantica</name>
    <dbReference type="NCBI Taxonomy" id="2654982"/>
    <lineage>
        <taxon>Bacteria</taxon>
        <taxon>Pseudomonadati</taxon>
        <taxon>Pseudomonadota</taxon>
        <taxon>Betaproteobacteria</taxon>
        <taxon>Burkholderiales</taxon>
        <taxon>Burkholderiaceae</taxon>
        <taxon>Paraburkholderia</taxon>
    </lineage>
</organism>
<dbReference type="AlphaFoldDB" id="D5WI36"/>
<dbReference type="STRING" id="640511.BC1002_4133"/>
<reference evidence="4" key="1">
    <citation type="submission" date="2010-04" db="EMBL/GenBank/DDBJ databases">
        <title>Complete sequence of chromosome 2 of Burkholderia sp. CCGE1002.</title>
        <authorList>
            <consortium name="US DOE Joint Genome Institute"/>
            <person name="Lucas S."/>
            <person name="Copeland A."/>
            <person name="Lapidus A."/>
            <person name="Cheng J.-F."/>
            <person name="Bruce D."/>
            <person name="Goodwin L."/>
            <person name="Pitluck S."/>
            <person name="Chertkov O."/>
            <person name="Detter J.C."/>
            <person name="Han C."/>
            <person name="Tapia R."/>
            <person name="Land M."/>
            <person name="Hauser L."/>
            <person name="Kyrpides N."/>
            <person name="Ovchinnikova G."/>
            <person name="Martinez-Romero E."/>
            <person name="Hernandez M.A.R."/>
            <person name="Tiedje J.M."/>
            <person name="Woyke T."/>
        </authorList>
    </citation>
    <scope>NUCLEOTIDE SEQUENCE [LARGE SCALE GENOMIC DNA]</scope>
    <source>
        <strain evidence="4">CCGE1002</strain>
    </source>
</reference>
<dbReference type="InterPro" id="IPR032750">
    <property type="entry name" value="TnsD_C"/>
</dbReference>
<proteinExistence type="predicted"/>
<feature type="domain" description="Transposon Tn7 transposition protein TnsD C-terminal" evidence="2">
    <location>
        <begin position="215"/>
        <end position="536"/>
    </location>
</feature>
<feature type="domain" description="TniQ" evidence="1">
    <location>
        <begin position="10"/>
        <end position="157"/>
    </location>
</feature>
<gene>
    <name evidence="3" type="ordered locus">BC1002_4133</name>
</gene>
<dbReference type="eggNOG" id="ENOG5031G01">
    <property type="taxonomic scope" value="Bacteria"/>
</dbReference>
<dbReference type="Pfam" id="PF15978">
    <property type="entry name" value="TnsD"/>
    <property type="match status" value="1"/>
</dbReference>
<evidence type="ECO:0000259" key="1">
    <source>
        <dbReference type="Pfam" id="PF06527"/>
    </source>
</evidence>
<dbReference type="Pfam" id="PF06527">
    <property type="entry name" value="TniQ"/>
    <property type="match status" value="1"/>
</dbReference>
<dbReference type="RefSeq" id="WP_013091931.1">
    <property type="nucleotide sequence ID" value="NC_014118.1"/>
</dbReference>
<dbReference type="HOGENOM" id="CLU_520415_0_0_4"/>
<sequence>MAISLLPLNEGETLANGIAHYAEYMGLSSTGELRRRLFGYLVREGTRFPCGISHLVLQTQDYWNLDADEIIEKHTEFNYVTMMASANLRSDIRATMRSPPAAGTLRLGLMSGGMRDVRPRYCDECLADWRHAGIEPYCKISHQLPGTYYCDVHFIPLKAAGESQLSVVPDVTLRRLIHKGDSVIIREVNASEKRAIQGVASKGARQQEDGETRKRTHYLNLLRDAGFLMPDGRLKRAALVAELLALFGPTYCHLTGLNEGKIAWWWEFVSDGSKASSLPNPFIFLAVDSLLEAVDFCTETYAAPISQSPVDNLAVKLAECTVPLHRGRDSYGVVTRLRRARTWKVSCSCGLTYRITADSNGLDMHMVPFAYGERYKECFHTLLAEGCSIKGAASELGISVTTADSWRRAKRLSERSDAERKEEFPRVKIKTLRQKWRELVRGAPPQRRITTAYLAGRAIYETLALHDHEWLLKFNRSRIAPRIGRIHSSKNHLTEARLQSVHKAYDELLLVEPPIQVTRAAILRKAGFMSSVRSNSNWSKVLSQLVESRPTYLKRVFSWLLQLPESERPRSNREISRLTHSAWESLSAEQKNRVRAMYSFAGSDGLGES</sequence>
<dbReference type="EMBL" id="CP002014">
    <property type="protein sequence ID" value="ADG18131.1"/>
    <property type="molecule type" value="Genomic_DNA"/>
</dbReference>
<dbReference type="InterPro" id="IPR009492">
    <property type="entry name" value="TniQ"/>
</dbReference>
<evidence type="ECO:0000313" key="4">
    <source>
        <dbReference type="Proteomes" id="UP000002190"/>
    </source>
</evidence>
<evidence type="ECO:0000313" key="3">
    <source>
        <dbReference type="EMBL" id="ADG18131.1"/>
    </source>
</evidence>
<name>D5WI36_PARAM</name>
<evidence type="ECO:0000259" key="2">
    <source>
        <dbReference type="Pfam" id="PF15978"/>
    </source>
</evidence>
<protein>
    <submittedName>
        <fullName evidence="3">Uncharacterized protein</fullName>
    </submittedName>
</protein>
<accession>D5WI36</accession>
<dbReference type="Proteomes" id="UP000002190">
    <property type="component" value="Chromosome 2"/>
</dbReference>